<evidence type="ECO:0000256" key="3">
    <source>
        <dbReference type="PIRSR" id="PIRSR000390-1"/>
    </source>
</evidence>
<protein>
    <recommendedName>
        <fullName evidence="8">Erythromycin biosynthesis sensory transduction protein eryC1</fullName>
    </recommendedName>
</protein>
<accession>A0A1F5NYA8</accession>
<dbReference type="Pfam" id="PF01041">
    <property type="entry name" value="DegT_DnrJ_EryC1"/>
    <property type="match status" value="1"/>
</dbReference>
<dbReference type="EMBL" id="MFEN01000066">
    <property type="protein sequence ID" value="OGE82647.1"/>
    <property type="molecule type" value="Genomic_DNA"/>
</dbReference>
<dbReference type="Gene3D" id="3.90.1150.10">
    <property type="entry name" value="Aspartate Aminotransferase, domain 1"/>
    <property type="match status" value="1"/>
</dbReference>
<dbReference type="FunFam" id="3.40.640.10:FF:000089">
    <property type="entry name" value="Aminotransferase, DegT/DnrJ/EryC1/StrS family"/>
    <property type="match status" value="1"/>
</dbReference>
<dbReference type="GO" id="GO:0008483">
    <property type="term" value="F:transaminase activity"/>
    <property type="evidence" value="ECO:0007669"/>
    <property type="project" value="TreeGrafter"/>
</dbReference>
<evidence type="ECO:0000256" key="2">
    <source>
        <dbReference type="ARBA" id="ARBA00037999"/>
    </source>
</evidence>
<name>A0A1F5NYA8_9BACT</name>
<dbReference type="InterPro" id="IPR015422">
    <property type="entry name" value="PyrdxlP-dep_Trfase_small"/>
</dbReference>
<evidence type="ECO:0000256" key="5">
    <source>
        <dbReference type="RuleBase" id="RU004508"/>
    </source>
</evidence>
<evidence type="ECO:0000256" key="4">
    <source>
        <dbReference type="PIRSR" id="PIRSR000390-2"/>
    </source>
</evidence>
<evidence type="ECO:0000256" key="1">
    <source>
        <dbReference type="ARBA" id="ARBA00022898"/>
    </source>
</evidence>
<organism evidence="6 7">
    <name type="scientific">Candidatus Doudnabacteria bacterium RIFCSPHIGHO2_01_FULL_49_9</name>
    <dbReference type="NCBI Taxonomy" id="1817827"/>
    <lineage>
        <taxon>Bacteria</taxon>
        <taxon>Candidatus Doudnaibacteriota</taxon>
    </lineage>
</organism>
<evidence type="ECO:0008006" key="8">
    <source>
        <dbReference type="Google" id="ProtNLM"/>
    </source>
</evidence>
<proteinExistence type="inferred from homology"/>
<dbReference type="CDD" id="cd00616">
    <property type="entry name" value="AHBA_syn"/>
    <property type="match status" value="1"/>
</dbReference>
<dbReference type="Gene3D" id="3.40.640.10">
    <property type="entry name" value="Type I PLP-dependent aspartate aminotransferase-like (Major domain)"/>
    <property type="match status" value="1"/>
</dbReference>
<dbReference type="GO" id="GO:0000271">
    <property type="term" value="P:polysaccharide biosynthetic process"/>
    <property type="evidence" value="ECO:0007669"/>
    <property type="project" value="TreeGrafter"/>
</dbReference>
<comment type="similarity">
    <text evidence="2 5">Belongs to the DegT/DnrJ/EryC1 family.</text>
</comment>
<evidence type="ECO:0000313" key="6">
    <source>
        <dbReference type="EMBL" id="OGE82647.1"/>
    </source>
</evidence>
<gene>
    <name evidence="6" type="ORF">A2846_03235</name>
</gene>
<dbReference type="AlphaFoldDB" id="A0A1F5NYA8"/>
<dbReference type="PANTHER" id="PTHR30244">
    <property type="entry name" value="TRANSAMINASE"/>
    <property type="match status" value="1"/>
</dbReference>
<comment type="caution">
    <text evidence="6">The sequence shown here is derived from an EMBL/GenBank/DDBJ whole genome shotgun (WGS) entry which is preliminary data.</text>
</comment>
<reference evidence="6 7" key="1">
    <citation type="journal article" date="2016" name="Nat. Commun.">
        <title>Thousands of microbial genomes shed light on interconnected biogeochemical processes in an aquifer system.</title>
        <authorList>
            <person name="Anantharaman K."/>
            <person name="Brown C.T."/>
            <person name="Hug L.A."/>
            <person name="Sharon I."/>
            <person name="Castelle C.J."/>
            <person name="Probst A.J."/>
            <person name="Thomas B.C."/>
            <person name="Singh A."/>
            <person name="Wilkins M.J."/>
            <person name="Karaoz U."/>
            <person name="Brodie E.L."/>
            <person name="Williams K.H."/>
            <person name="Hubbard S.S."/>
            <person name="Banfield J.F."/>
        </authorList>
    </citation>
    <scope>NUCLEOTIDE SEQUENCE [LARGE SCALE GENOMIC DNA]</scope>
</reference>
<dbReference type="PANTHER" id="PTHR30244:SF36">
    <property type="entry name" value="3-OXO-GLUCOSE-6-PHOSPHATE:GLUTAMATE AMINOTRANSFERASE"/>
    <property type="match status" value="1"/>
</dbReference>
<dbReference type="InterPro" id="IPR015421">
    <property type="entry name" value="PyrdxlP-dep_Trfase_major"/>
</dbReference>
<dbReference type="GO" id="GO:0030170">
    <property type="term" value="F:pyridoxal phosphate binding"/>
    <property type="evidence" value="ECO:0007669"/>
    <property type="project" value="UniProtKB-ARBA"/>
</dbReference>
<feature type="modified residue" description="N6-(pyridoxal phosphate)lysine" evidence="4">
    <location>
        <position position="186"/>
    </location>
</feature>
<dbReference type="InterPro" id="IPR000653">
    <property type="entry name" value="DegT/StrS_aminotransferase"/>
</dbReference>
<feature type="active site" description="Proton acceptor" evidence="3">
    <location>
        <position position="186"/>
    </location>
</feature>
<dbReference type="InterPro" id="IPR015424">
    <property type="entry name" value="PyrdxlP-dep_Trfase"/>
</dbReference>
<dbReference type="SUPFAM" id="SSF53383">
    <property type="entry name" value="PLP-dependent transferases"/>
    <property type="match status" value="1"/>
</dbReference>
<dbReference type="Proteomes" id="UP000176339">
    <property type="component" value="Unassembled WGS sequence"/>
</dbReference>
<dbReference type="PIRSF" id="PIRSF000390">
    <property type="entry name" value="PLP_StrS"/>
    <property type="match status" value="1"/>
</dbReference>
<evidence type="ECO:0000313" key="7">
    <source>
        <dbReference type="Proteomes" id="UP000176339"/>
    </source>
</evidence>
<sequence length="367" mass="40682">MRVPFGDLSEQYKAIKPAIDRAVRRVLQSGWYILGREVGAFEKRFARYVGVRRCVGTANGLEALQIALLACDVKRGDEVITTPVSAAATALAIIHVGAVPVFADVDPKTLLLDPQKIEQAITKKTKALIPVHLYGQMCDMRAIMSIAKKHGLKVVEDCAQAAGAAVGKRKAGSFGDFGAFSFYPTKNLGAYGDGGCLVTRDSGLAKIAKALSDYGQIGKYDHFYTGLNSRLDEIQAAVLSVKLNNLKNWNNRRRQIAGTYSKLLSGLPLEVPRVPNDDSHIFHQYVIKTKSRDKLRDYLAQRGISTQIHYPKTLYQQHAIKKFARGRCPQAEKAVGQIISLPIYPELTDAEVKYVCRQIRDFYKNPR</sequence>
<keyword evidence="1 4" id="KW-0663">Pyridoxal phosphate</keyword>